<feature type="compositionally biased region" description="Basic and acidic residues" evidence="1">
    <location>
        <begin position="42"/>
        <end position="68"/>
    </location>
</feature>
<feature type="region of interest" description="Disordered" evidence="1">
    <location>
        <begin position="42"/>
        <end position="81"/>
    </location>
</feature>
<evidence type="ECO:0000256" key="1">
    <source>
        <dbReference type="SAM" id="MobiDB-lite"/>
    </source>
</evidence>
<dbReference type="AlphaFoldDB" id="A0A540N7F2"/>
<name>A0A540N7F2_MALBA</name>
<organism evidence="2 3">
    <name type="scientific">Malus baccata</name>
    <name type="common">Siberian crab apple</name>
    <name type="synonym">Pyrus baccata</name>
    <dbReference type="NCBI Taxonomy" id="106549"/>
    <lineage>
        <taxon>Eukaryota</taxon>
        <taxon>Viridiplantae</taxon>
        <taxon>Streptophyta</taxon>
        <taxon>Embryophyta</taxon>
        <taxon>Tracheophyta</taxon>
        <taxon>Spermatophyta</taxon>
        <taxon>Magnoliopsida</taxon>
        <taxon>eudicotyledons</taxon>
        <taxon>Gunneridae</taxon>
        <taxon>Pentapetalae</taxon>
        <taxon>rosids</taxon>
        <taxon>fabids</taxon>
        <taxon>Rosales</taxon>
        <taxon>Rosaceae</taxon>
        <taxon>Amygdaloideae</taxon>
        <taxon>Maleae</taxon>
        <taxon>Malus</taxon>
    </lineage>
</organism>
<comment type="caution">
    <text evidence="2">The sequence shown here is derived from an EMBL/GenBank/DDBJ whole genome shotgun (WGS) entry which is preliminary data.</text>
</comment>
<protein>
    <submittedName>
        <fullName evidence="2">Uncharacterized protein</fullName>
    </submittedName>
</protein>
<feature type="region of interest" description="Disordered" evidence="1">
    <location>
        <begin position="1"/>
        <end position="28"/>
    </location>
</feature>
<evidence type="ECO:0000313" key="2">
    <source>
        <dbReference type="EMBL" id="TQE06939.1"/>
    </source>
</evidence>
<accession>A0A540N7F2</accession>
<dbReference type="EMBL" id="VIEB01000094">
    <property type="protein sequence ID" value="TQE06939.1"/>
    <property type="molecule type" value="Genomic_DNA"/>
</dbReference>
<gene>
    <name evidence="2" type="ORF">C1H46_007468</name>
</gene>
<sequence>MENQQQKHRAAELQRTYSVECEPKTPTKEQYDLARAEAMQALEHRDKQSTEMARAKELEDSNSVRDADNNTSGLKLHAYGK</sequence>
<dbReference type="Proteomes" id="UP000315295">
    <property type="component" value="Unassembled WGS sequence"/>
</dbReference>
<proteinExistence type="predicted"/>
<keyword evidence="3" id="KW-1185">Reference proteome</keyword>
<evidence type="ECO:0000313" key="3">
    <source>
        <dbReference type="Proteomes" id="UP000315295"/>
    </source>
</evidence>
<reference evidence="2 3" key="1">
    <citation type="journal article" date="2019" name="G3 (Bethesda)">
        <title>Sequencing of a Wild Apple (Malus baccata) Genome Unravels the Differences Between Cultivated and Wild Apple Species Regarding Disease Resistance and Cold Tolerance.</title>
        <authorList>
            <person name="Chen X."/>
        </authorList>
    </citation>
    <scope>NUCLEOTIDE SEQUENCE [LARGE SCALE GENOMIC DNA]</scope>
    <source>
        <strain evidence="3">cv. Shandingzi</strain>
        <tissue evidence="2">Leaves</tissue>
    </source>
</reference>